<evidence type="ECO:0000313" key="2">
    <source>
        <dbReference type="Proteomes" id="UP000026961"/>
    </source>
</evidence>
<sequence>MEPLIAAARRAAHLRLHRSGSLHEHGTALELEKGEEALPLRRSVPGSGREDVLEGNGCGGKPAACRCGAREGKDEWFQLWPNDAVASDPDQAPCLAEQMSLVYDPVADD</sequence>
<protein>
    <submittedName>
        <fullName evidence="1">Uncharacterized protein</fullName>
    </submittedName>
</protein>
<dbReference type="EnsemblPlants" id="OGLUM01G02670.1">
    <property type="protein sequence ID" value="OGLUM01G02670.1"/>
    <property type="gene ID" value="OGLUM01G02670"/>
</dbReference>
<reference evidence="1" key="2">
    <citation type="submission" date="2015-04" db="UniProtKB">
        <authorList>
            <consortium name="EnsemblPlants"/>
        </authorList>
    </citation>
    <scope>IDENTIFICATION</scope>
</reference>
<reference evidence="1" key="1">
    <citation type="submission" date="2013-08" db="EMBL/GenBank/DDBJ databases">
        <title>Oryza genome evolution.</title>
        <authorList>
            <person name="Wing R.A."/>
            <person name="Panaud O."/>
            <person name="Oliveira A.C."/>
        </authorList>
    </citation>
    <scope>NUCLEOTIDE SEQUENCE</scope>
</reference>
<keyword evidence="2" id="KW-1185">Reference proteome</keyword>
<organism evidence="1">
    <name type="scientific">Oryza glumipatula</name>
    <dbReference type="NCBI Taxonomy" id="40148"/>
    <lineage>
        <taxon>Eukaryota</taxon>
        <taxon>Viridiplantae</taxon>
        <taxon>Streptophyta</taxon>
        <taxon>Embryophyta</taxon>
        <taxon>Tracheophyta</taxon>
        <taxon>Spermatophyta</taxon>
        <taxon>Magnoliopsida</taxon>
        <taxon>Liliopsida</taxon>
        <taxon>Poales</taxon>
        <taxon>Poaceae</taxon>
        <taxon>BOP clade</taxon>
        <taxon>Oryzoideae</taxon>
        <taxon>Oryzeae</taxon>
        <taxon>Oryzinae</taxon>
        <taxon>Oryza</taxon>
    </lineage>
</organism>
<proteinExistence type="predicted"/>
<dbReference type="AlphaFoldDB" id="A0A0D9Y2Z5"/>
<name>A0A0D9Y2Z5_9ORYZ</name>
<dbReference type="Gramene" id="OGLUM01G02670.1">
    <property type="protein sequence ID" value="OGLUM01G02670.1"/>
    <property type="gene ID" value="OGLUM01G02670"/>
</dbReference>
<reference evidence="1" key="3">
    <citation type="submission" date="2018-05" db="EMBL/GenBank/DDBJ databases">
        <title>OgluRS3 (Oryza glumaepatula Reference Sequence Version 3).</title>
        <authorList>
            <person name="Zhang J."/>
            <person name="Kudrna D."/>
            <person name="Lee S."/>
            <person name="Talag J."/>
            <person name="Welchert J."/>
            <person name="Wing R.A."/>
        </authorList>
    </citation>
    <scope>NUCLEOTIDE SEQUENCE [LARGE SCALE GENOMIC DNA]</scope>
</reference>
<dbReference type="Proteomes" id="UP000026961">
    <property type="component" value="Chromosome 1"/>
</dbReference>
<evidence type="ECO:0000313" key="1">
    <source>
        <dbReference type="EnsemblPlants" id="OGLUM01G02670.1"/>
    </source>
</evidence>
<accession>A0A0D9Y2Z5</accession>
<dbReference type="HOGENOM" id="CLU_2188039_0_0_1"/>